<keyword evidence="3" id="KW-1185">Reference proteome</keyword>
<protein>
    <submittedName>
        <fullName evidence="2">Uncharacterized protein</fullName>
    </submittedName>
</protein>
<feature type="region of interest" description="Disordered" evidence="1">
    <location>
        <begin position="71"/>
        <end position="102"/>
    </location>
</feature>
<dbReference type="PANTHER" id="PTHR45023:SF4">
    <property type="entry name" value="GLYCINE-RICH PROTEIN-RELATED"/>
    <property type="match status" value="1"/>
</dbReference>
<dbReference type="EMBL" id="BQNB010009624">
    <property type="protein sequence ID" value="GJS66081.1"/>
    <property type="molecule type" value="Genomic_DNA"/>
</dbReference>
<reference evidence="2" key="1">
    <citation type="journal article" date="2022" name="Int. J. Mol. Sci.">
        <title>Draft Genome of Tanacetum Coccineum: Genomic Comparison of Closely Related Tanacetum-Family Plants.</title>
        <authorList>
            <person name="Yamashiro T."/>
            <person name="Shiraishi A."/>
            <person name="Nakayama K."/>
            <person name="Satake H."/>
        </authorList>
    </citation>
    <scope>NUCLEOTIDE SEQUENCE</scope>
</reference>
<proteinExistence type="predicted"/>
<gene>
    <name evidence="2" type="ORF">Tco_0680645</name>
</gene>
<reference evidence="2" key="2">
    <citation type="submission" date="2022-01" db="EMBL/GenBank/DDBJ databases">
        <authorList>
            <person name="Yamashiro T."/>
            <person name="Shiraishi A."/>
            <person name="Satake H."/>
            <person name="Nakayama K."/>
        </authorList>
    </citation>
    <scope>NUCLEOTIDE SEQUENCE</scope>
</reference>
<evidence type="ECO:0000313" key="3">
    <source>
        <dbReference type="Proteomes" id="UP001151760"/>
    </source>
</evidence>
<evidence type="ECO:0000256" key="1">
    <source>
        <dbReference type="SAM" id="MobiDB-lite"/>
    </source>
</evidence>
<dbReference type="PANTHER" id="PTHR45023">
    <property type="match status" value="1"/>
</dbReference>
<dbReference type="Proteomes" id="UP001151760">
    <property type="component" value="Unassembled WGS sequence"/>
</dbReference>
<organism evidence="2 3">
    <name type="scientific">Tanacetum coccineum</name>
    <dbReference type="NCBI Taxonomy" id="301880"/>
    <lineage>
        <taxon>Eukaryota</taxon>
        <taxon>Viridiplantae</taxon>
        <taxon>Streptophyta</taxon>
        <taxon>Embryophyta</taxon>
        <taxon>Tracheophyta</taxon>
        <taxon>Spermatophyta</taxon>
        <taxon>Magnoliopsida</taxon>
        <taxon>eudicotyledons</taxon>
        <taxon>Gunneridae</taxon>
        <taxon>Pentapetalae</taxon>
        <taxon>asterids</taxon>
        <taxon>campanulids</taxon>
        <taxon>Asterales</taxon>
        <taxon>Asteraceae</taxon>
        <taxon>Asteroideae</taxon>
        <taxon>Anthemideae</taxon>
        <taxon>Anthemidinae</taxon>
        <taxon>Tanacetum</taxon>
    </lineage>
</organism>
<sequence length="121" mass="13584">MKVTGRRTYDSLNGKWKTMRPKVAQFCRVYNNVVKRAMSGAVDEDYTHKALFEYQGEYEVPFTLLHVGWKPQGRGGAKVQRPMGRDKAKKKPTTSSASSASVNKEALARLVVSEYASLNEP</sequence>
<accession>A0ABQ4XM18</accession>
<name>A0ABQ4XM18_9ASTR</name>
<comment type="caution">
    <text evidence="2">The sequence shown here is derived from an EMBL/GenBank/DDBJ whole genome shotgun (WGS) entry which is preliminary data.</text>
</comment>
<evidence type="ECO:0000313" key="2">
    <source>
        <dbReference type="EMBL" id="GJS66081.1"/>
    </source>
</evidence>